<sequence length="248" mass="29965">MKFASILIVLIFNWILWATIKTTPTQNSLARKTEKKCTAAKILSDDGESSVNPQIQKYKEMVKPKLKNSKKDTSRKNKRNKVFDRSEYNKEYNRKNNEKRREYKRNYYKSNKEKCCQLIKTYYQNNKEKLLKNMKTYRQNNKEKRNEYERKCRQEKKKFHSDNNEGTSFVNPQIDDFINKGKLSIVCEEKGNLYNQREEECYYAEDEQNQIEVEEPNKILKDNTIDLNNKIHPFDLNEKPDYEEIEDY</sequence>
<evidence type="ECO:0000313" key="1">
    <source>
        <dbReference type="EMBL" id="CAK5084682.1"/>
    </source>
</evidence>
<accession>A0ACB1A1Y9</accession>
<protein>
    <submittedName>
        <fullName evidence="1">Uncharacterized protein</fullName>
    </submittedName>
</protein>
<reference evidence="1" key="1">
    <citation type="submission" date="2023-11" db="EMBL/GenBank/DDBJ databases">
        <authorList>
            <person name="Poullet M."/>
        </authorList>
    </citation>
    <scope>NUCLEOTIDE SEQUENCE</scope>
    <source>
        <strain evidence="1">E1834</strain>
    </source>
</reference>
<proteinExistence type="predicted"/>
<organism evidence="1 2">
    <name type="scientific">Meloidogyne enterolobii</name>
    <name type="common">Root-knot nematode worm</name>
    <name type="synonym">Meloidogyne mayaguensis</name>
    <dbReference type="NCBI Taxonomy" id="390850"/>
    <lineage>
        <taxon>Eukaryota</taxon>
        <taxon>Metazoa</taxon>
        <taxon>Ecdysozoa</taxon>
        <taxon>Nematoda</taxon>
        <taxon>Chromadorea</taxon>
        <taxon>Rhabditida</taxon>
        <taxon>Tylenchina</taxon>
        <taxon>Tylenchomorpha</taxon>
        <taxon>Tylenchoidea</taxon>
        <taxon>Meloidogynidae</taxon>
        <taxon>Meloidogyninae</taxon>
        <taxon>Meloidogyne</taxon>
    </lineage>
</organism>
<name>A0ACB1A1Y9_MELEN</name>
<evidence type="ECO:0000313" key="2">
    <source>
        <dbReference type="Proteomes" id="UP001497535"/>
    </source>
</evidence>
<dbReference type="Proteomes" id="UP001497535">
    <property type="component" value="Unassembled WGS sequence"/>
</dbReference>
<dbReference type="EMBL" id="CAVMJV010000054">
    <property type="protein sequence ID" value="CAK5084682.1"/>
    <property type="molecule type" value="Genomic_DNA"/>
</dbReference>
<comment type="caution">
    <text evidence="1">The sequence shown here is derived from an EMBL/GenBank/DDBJ whole genome shotgun (WGS) entry which is preliminary data.</text>
</comment>
<gene>
    <name evidence="1" type="ORF">MENTE1834_LOCUS32083</name>
</gene>
<keyword evidence="2" id="KW-1185">Reference proteome</keyword>